<sequence>PRRTRCIDVGGFGTLRIHHVHQPSQLDRATPLLMVYHQQKCKSVLQDCMWRLKRRLRRETARAPDLGAKEACPHNTHNTVQDLRRDCMPARYTLGFP</sequence>
<name>A0A4Q9QAN1_9APHY</name>
<organism evidence="1 2">
    <name type="scientific">Dichomitus squalens</name>
    <dbReference type="NCBI Taxonomy" id="114155"/>
    <lineage>
        <taxon>Eukaryota</taxon>
        <taxon>Fungi</taxon>
        <taxon>Dikarya</taxon>
        <taxon>Basidiomycota</taxon>
        <taxon>Agaricomycotina</taxon>
        <taxon>Agaricomycetes</taxon>
        <taxon>Polyporales</taxon>
        <taxon>Polyporaceae</taxon>
        <taxon>Dichomitus</taxon>
    </lineage>
</organism>
<feature type="non-terminal residue" evidence="1">
    <location>
        <position position="1"/>
    </location>
</feature>
<reference evidence="1 2" key="1">
    <citation type="submission" date="2019-01" db="EMBL/GenBank/DDBJ databases">
        <title>Draft genome sequences of three monokaryotic isolates of the white-rot basidiomycete fungus Dichomitus squalens.</title>
        <authorList>
            <consortium name="DOE Joint Genome Institute"/>
            <person name="Lopez S.C."/>
            <person name="Andreopoulos B."/>
            <person name="Pangilinan J."/>
            <person name="Lipzen A."/>
            <person name="Riley R."/>
            <person name="Ahrendt S."/>
            <person name="Ng V."/>
            <person name="Barry K."/>
            <person name="Daum C."/>
            <person name="Grigoriev I.V."/>
            <person name="Hilden K.S."/>
            <person name="Makela M.R."/>
            <person name="de Vries R.P."/>
        </authorList>
    </citation>
    <scope>NUCLEOTIDE SEQUENCE [LARGE SCALE GENOMIC DNA]</scope>
    <source>
        <strain evidence="1 2">CBS 464.89</strain>
    </source>
</reference>
<gene>
    <name evidence="1" type="ORF">BD310DRAFT_1009989</name>
</gene>
<accession>A0A4Q9QAN1</accession>
<dbReference type="EMBL" id="ML145086">
    <property type="protein sequence ID" value="TBU64625.1"/>
    <property type="molecule type" value="Genomic_DNA"/>
</dbReference>
<keyword evidence="2" id="KW-1185">Reference proteome</keyword>
<protein>
    <submittedName>
        <fullName evidence="1">Uncharacterized protein</fullName>
    </submittedName>
</protein>
<dbReference type="Proteomes" id="UP000292082">
    <property type="component" value="Unassembled WGS sequence"/>
</dbReference>
<dbReference type="AlphaFoldDB" id="A0A4Q9QAN1"/>
<evidence type="ECO:0000313" key="2">
    <source>
        <dbReference type="Proteomes" id="UP000292082"/>
    </source>
</evidence>
<evidence type="ECO:0000313" key="1">
    <source>
        <dbReference type="EMBL" id="TBU64625.1"/>
    </source>
</evidence>
<proteinExistence type="predicted"/>